<protein>
    <recommendedName>
        <fullName evidence="6">Invasion protein B, involved in pathogenesis</fullName>
    </recommendedName>
</protein>
<evidence type="ECO:0008006" key="6">
    <source>
        <dbReference type="Google" id="ProtNLM"/>
    </source>
</evidence>
<keyword evidence="4" id="KW-1185">Reference proteome</keyword>
<proteinExistence type="predicted"/>
<feature type="signal peptide" evidence="1">
    <location>
        <begin position="1"/>
        <end position="24"/>
    </location>
</feature>
<dbReference type="EMBL" id="CYSC01000044">
    <property type="protein sequence ID" value="CUH74286.1"/>
    <property type="molecule type" value="Genomic_DNA"/>
</dbReference>
<dbReference type="RefSeq" id="WP_058245399.1">
    <property type="nucleotide sequence ID" value="NZ_CYSB01000039.1"/>
</dbReference>
<evidence type="ECO:0000313" key="2">
    <source>
        <dbReference type="EMBL" id="CUH69363.1"/>
    </source>
</evidence>
<dbReference type="Proteomes" id="UP000051086">
    <property type="component" value="Unassembled WGS sequence"/>
</dbReference>
<evidence type="ECO:0000313" key="4">
    <source>
        <dbReference type="Proteomes" id="UP000051086"/>
    </source>
</evidence>
<dbReference type="Gene3D" id="2.60.40.1880">
    <property type="entry name" value="Invasion associated locus B (IalB) protein"/>
    <property type="match status" value="1"/>
</dbReference>
<keyword evidence="1" id="KW-0732">Signal</keyword>
<name>A0A0P1FYY8_9RHOB</name>
<accession>A0A0P1FYY8</accession>
<feature type="chain" id="PRO_5009792594" description="Invasion protein B, involved in pathogenesis" evidence="1">
    <location>
        <begin position="25"/>
        <end position="177"/>
    </location>
</feature>
<reference evidence="3 5" key="1">
    <citation type="submission" date="2015-09" db="EMBL/GenBank/DDBJ databases">
        <authorList>
            <consortium name="Swine Surveillance"/>
        </authorList>
    </citation>
    <scope>NUCLEOTIDE SEQUENCE [LARGE SCALE GENOMIC DNA]</scope>
    <source>
        <strain evidence="3 5">5120</strain>
    </source>
</reference>
<dbReference type="AlphaFoldDB" id="A0A0P1FYY8"/>
<dbReference type="InterPro" id="IPR010642">
    <property type="entry name" value="Invasion_prot_B"/>
</dbReference>
<reference evidence="2 4" key="2">
    <citation type="submission" date="2015-09" db="EMBL/GenBank/DDBJ databases">
        <authorList>
            <person name="Rodrigo-Torres L."/>
            <person name="Arahal D.R."/>
        </authorList>
    </citation>
    <scope>NUCLEOTIDE SEQUENCE [LARGE SCALE GENOMIC DNA]</scope>
    <source>
        <strain evidence="2 4">CECT 5118</strain>
    </source>
</reference>
<sequence length="177" mass="19088">MVSRIARTLIGAAMVLSASGAAWAQESSTNEVATKTNWSVFEDKDPKECWAVAAPKETVNTREGRIVSVKRSDILLIAFYRPGSGIQGQIAFTGGYGFAQGVDVLLNVDGQEFKLFTEGEWAWTQSAADDAKIITALKRGREAVVTGLSARSRTTTKDTFSLSGFTAAIEEAQTRCK</sequence>
<dbReference type="Pfam" id="PF06776">
    <property type="entry name" value="IalB"/>
    <property type="match status" value="1"/>
</dbReference>
<dbReference type="InterPro" id="IPR038696">
    <property type="entry name" value="IalB_sf"/>
</dbReference>
<evidence type="ECO:0000313" key="5">
    <source>
        <dbReference type="Proteomes" id="UP000051887"/>
    </source>
</evidence>
<dbReference type="Proteomes" id="UP000051887">
    <property type="component" value="Unassembled WGS sequence"/>
</dbReference>
<evidence type="ECO:0000256" key="1">
    <source>
        <dbReference type="SAM" id="SignalP"/>
    </source>
</evidence>
<evidence type="ECO:0000313" key="3">
    <source>
        <dbReference type="EMBL" id="CUH74286.1"/>
    </source>
</evidence>
<dbReference type="EMBL" id="CYSB01000039">
    <property type="protein sequence ID" value="CUH69363.1"/>
    <property type="molecule type" value="Genomic_DNA"/>
</dbReference>
<organism evidence="3 5">
    <name type="scientific">Thalassovita autumnalis</name>
    <dbReference type="NCBI Taxonomy" id="2072972"/>
    <lineage>
        <taxon>Bacteria</taxon>
        <taxon>Pseudomonadati</taxon>
        <taxon>Pseudomonadota</taxon>
        <taxon>Alphaproteobacteria</taxon>
        <taxon>Rhodobacterales</taxon>
        <taxon>Roseobacteraceae</taxon>
        <taxon>Thalassovita</taxon>
    </lineage>
</organism>
<gene>
    <name evidence="2" type="ORF">TL5118_03323</name>
    <name evidence="3" type="ORF">TL5120_04106</name>
</gene>